<accession>A0A420WGR9</accession>
<dbReference type="AlphaFoldDB" id="A0A420WGR9"/>
<name>A0A420WGR9_9PROT</name>
<proteinExistence type="predicted"/>
<sequence>MMMIDMDRLELDLVQPRVDAVLAMLGEKARTRIASIRGERQKRIRQVIEDDVPAPVLAGRKRKRGRQQKMPVRVDLGTPEAMAKGDYVIEPASEAGRQRRRSTPPIEYMFRRGSLNERQFLVGRNLRDSYEVGVLGAREETSDLPVGISSTTSSGYAMAQLMALEYVREAESRLGAHLWPTVEAIAIHEMTAAAYAAKVGRNQQEVVGVLKVGLSILADAIPRLLISDDGTAKCA</sequence>
<evidence type="ECO:0000313" key="2">
    <source>
        <dbReference type="Proteomes" id="UP000277424"/>
    </source>
</evidence>
<dbReference type="RefSeq" id="WP_147431015.1">
    <property type="nucleotide sequence ID" value="NZ_RBIG01000002.1"/>
</dbReference>
<reference evidence="1 2" key="1">
    <citation type="submission" date="2018-10" db="EMBL/GenBank/DDBJ databases">
        <title>Comparative analysis of microorganisms from saline springs in Andes Mountain Range, Colombia.</title>
        <authorList>
            <person name="Rubin E."/>
        </authorList>
    </citation>
    <scope>NUCLEOTIDE SEQUENCE [LARGE SCALE GENOMIC DNA]</scope>
    <source>
        <strain evidence="1 2">USBA 36</strain>
    </source>
</reference>
<dbReference type="Proteomes" id="UP000277424">
    <property type="component" value="Unassembled WGS sequence"/>
</dbReference>
<comment type="caution">
    <text evidence="1">The sequence shown here is derived from an EMBL/GenBank/DDBJ whole genome shotgun (WGS) entry which is preliminary data.</text>
</comment>
<gene>
    <name evidence="1" type="ORF">BCL74_2075</name>
</gene>
<protein>
    <submittedName>
        <fullName evidence="1">Uncharacterized protein</fullName>
    </submittedName>
</protein>
<dbReference type="EMBL" id="RBIG01000002">
    <property type="protein sequence ID" value="RKQ70135.1"/>
    <property type="molecule type" value="Genomic_DNA"/>
</dbReference>
<organism evidence="1 2">
    <name type="scientific">Oceanibaculum indicum</name>
    <dbReference type="NCBI Taxonomy" id="526216"/>
    <lineage>
        <taxon>Bacteria</taxon>
        <taxon>Pseudomonadati</taxon>
        <taxon>Pseudomonadota</taxon>
        <taxon>Alphaproteobacteria</taxon>
        <taxon>Rhodospirillales</taxon>
        <taxon>Oceanibaculaceae</taxon>
        <taxon>Oceanibaculum</taxon>
    </lineage>
</organism>
<evidence type="ECO:0000313" key="1">
    <source>
        <dbReference type="EMBL" id="RKQ70135.1"/>
    </source>
</evidence>